<name>A0ABN6TRI7_9BURK</name>
<evidence type="ECO:0000313" key="2">
    <source>
        <dbReference type="Proteomes" id="UP001211204"/>
    </source>
</evidence>
<evidence type="ECO:0000313" key="1">
    <source>
        <dbReference type="EMBL" id="BDT78643.1"/>
    </source>
</evidence>
<organism evidence="1 2">
    <name type="scientific">Polynucleobacter yangtzensis</name>
    <dbReference type="NCBI Taxonomy" id="1743159"/>
    <lineage>
        <taxon>Bacteria</taxon>
        <taxon>Pseudomonadati</taxon>
        <taxon>Pseudomonadota</taxon>
        <taxon>Betaproteobacteria</taxon>
        <taxon>Burkholderiales</taxon>
        <taxon>Burkholderiaceae</taxon>
        <taxon>Polynucleobacter</taxon>
    </lineage>
</organism>
<dbReference type="Proteomes" id="UP001211204">
    <property type="component" value="Chromosome"/>
</dbReference>
<dbReference type="EMBL" id="AP026974">
    <property type="protein sequence ID" value="BDT78643.1"/>
    <property type="molecule type" value="Genomic_DNA"/>
</dbReference>
<keyword evidence="2" id="KW-1185">Reference proteome</keyword>
<accession>A0ABN6TRI7</accession>
<protein>
    <submittedName>
        <fullName evidence="1">Uncharacterized protein</fullName>
    </submittedName>
</protein>
<proteinExistence type="predicted"/>
<reference evidence="1 2" key="1">
    <citation type="submission" date="2022-11" db="EMBL/GenBank/DDBJ databases">
        <title>Complete Genome Sequences of three Polynucleobacter sp. Subcluster PnecC Strains KF022, KF023, and KF032 Isolated from a Shallow Eutrophic Lake in Japan.</title>
        <authorList>
            <person name="Ogata Y."/>
            <person name="Watanabe K."/>
            <person name="Takemine S."/>
            <person name="Shindo C."/>
            <person name="Kurokawa R."/>
            <person name="Suda W."/>
        </authorList>
    </citation>
    <scope>NUCLEOTIDE SEQUENCE [LARGE SCALE GENOMIC DNA]</scope>
    <source>
        <strain evidence="1 2">KF032</strain>
    </source>
</reference>
<gene>
    <name evidence="1" type="ORF">PKF032_05310</name>
</gene>
<sequence>MPPPMVRAPKIGQEWVYQVRNVFNQEIVDTVTERVVSVGDQIRISRSGVKAGPLPDEIQSPWGYVIQDPHWQPPQKFTKAIPLWPEQLQVGWNKFFTTQYEALSYPGATYYWGLSMAATQWERIKSPAGEFLVLRVHNEIPNFVSNDLFRVGNVRDEELWFSPEIGRWVVRRSSGRYITSGVYWANAYWEDFLEWELISWK</sequence>